<keyword evidence="3" id="KW-1185">Reference proteome</keyword>
<feature type="compositionally biased region" description="Polar residues" evidence="1">
    <location>
        <begin position="29"/>
        <end position="51"/>
    </location>
</feature>
<reference evidence="2" key="1">
    <citation type="submission" date="2022-08" db="EMBL/GenBank/DDBJ databases">
        <authorList>
            <person name="Kallberg Y."/>
            <person name="Tangrot J."/>
            <person name="Rosling A."/>
        </authorList>
    </citation>
    <scope>NUCLEOTIDE SEQUENCE</scope>
    <source>
        <strain evidence="2">Wild A</strain>
    </source>
</reference>
<evidence type="ECO:0000313" key="3">
    <source>
        <dbReference type="Proteomes" id="UP001153678"/>
    </source>
</evidence>
<proteinExistence type="predicted"/>
<feature type="compositionally biased region" description="Basic and acidic residues" evidence="1">
    <location>
        <begin position="1"/>
        <end position="12"/>
    </location>
</feature>
<feature type="compositionally biased region" description="Low complexity" evidence="1">
    <location>
        <begin position="13"/>
        <end position="28"/>
    </location>
</feature>
<dbReference type="EMBL" id="CAMKVN010016614">
    <property type="protein sequence ID" value="CAI2197592.1"/>
    <property type="molecule type" value="Genomic_DNA"/>
</dbReference>
<name>A0A9W4WZT2_9GLOM</name>
<comment type="caution">
    <text evidence="2">The sequence shown here is derived from an EMBL/GenBank/DDBJ whole genome shotgun (WGS) entry which is preliminary data.</text>
</comment>
<dbReference type="Proteomes" id="UP001153678">
    <property type="component" value="Unassembled WGS sequence"/>
</dbReference>
<gene>
    <name evidence="2" type="ORF">FWILDA_LOCUS18154</name>
</gene>
<feature type="non-terminal residue" evidence="2">
    <location>
        <position position="1"/>
    </location>
</feature>
<feature type="region of interest" description="Disordered" evidence="1">
    <location>
        <begin position="1"/>
        <end position="51"/>
    </location>
</feature>
<protein>
    <submittedName>
        <fullName evidence="2">18572_t:CDS:1</fullName>
    </submittedName>
</protein>
<evidence type="ECO:0000313" key="2">
    <source>
        <dbReference type="EMBL" id="CAI2197592.1"/>
    </source>
</evidence>
<accession>A0A9W4WZT2</accession>
<evidence type="ECO:0000256" key="1">
    <source>
        <dbReference type="SAM" id="MobiDB-lite"/>
    </source>
</evidence>
<sequence length="51" mass="5580">LPFEQEHNESVRRMSGASSSTSQQEASSPEVTASTRSNLLSRESSTEQIPQ</sequence>
<organism evidence="2 3">
    <name type="scientific">Funneliformis geosporum</name>
    <dbReference type="NCBI Taxonomy" id="1117311"/>
    <lineage>
        <taxon>Eukaryota</taxon>
        <taxon>Fungi</taxon>
        <taxon>Fungi incertae sedis</taxon>
        <taxon>Mucoromycota</taxon>
        <taxon>Glomeromycotina</taxon>
        <taxon>Glomeromycetes</taxon>
        <taxon>Glomerales</taxon>
        <taxon>Glomeraceae</taxon>
        <taxon>Funneliformis</taxon>
    </lineage>
</organism>
<dbReference type="AlphaFoldDB" id="A0A9W4WZT2"/>